<accession>I3ZSG2</accession>
<evidence type="ECO:0000259" key="7">
    <source>
        <dbReference type="Pfam" id="PF21478"/>
    </source>
</evidence>
<evidence type="ECO:0000259" key="6">
    <source>
        <dbReference type="Pfam" id="PF02347"/>
    </source>
</evidence>
<dbReference type="HAMAP" id="MF_00713">
    <property type="entry name" value="GcvPB"/>
    <property type="match status" value="1"/>
</dbReference>
<comment type="subunit">
    <text evidence="5">The glycine cleavage system is composed of four proteins: P, T, L and H. In this organism, the P 'protein' is a heterodimer of two subunits.</text>
</comment>
<dbReference type="InterPro" id="IPR020581">
    <property type="entry name" value="GDC_P"/>
</dbReference>
<feature type="domain" description="Glycine dehydrogenase C-terminal" evidence="7">
    <location>
        <begin position="353"/>
        <end position="456"/>
    </location>
</feature>
<comment type="function">
    <text evidence="5">The glycine cleavage system catalyzes the degradation of glycine. The P protein binds the alpha-amino group of glycine through its pyridoxal phosphate cofactor; CO(2) is released and the remaining methylamine moiety is then transferred to the lipoamide cofactor of the H protein.</text>
</comment>
<dbReference type="AlphaFoldDB" id="I3ZSG2"/>
<feature type="modified residue" description="N6-(pyridoxal phosphate)lysine" evidence="5">
    <location>
        <position position="273"/>
    </location>
</feature>
<proteinExistence type="inferred from homology"/>
<keyword evidence="9" id="KW-1185">Reference proteome</keyword>
<gene>
    <name evidence="5" type="primary">gcvPB</name>
    <name evidence="8" type="ORF">CL1_0437</name>
</gene>
<dbReference type="GO" id="GO:0005960">
    <property type="term" value="C:glycine cleavage complex"/>
    <property type="evidence" value="ECO:0007669"/>
    <property type="project" value="TreeGrafter"/>
</dbReference>
<evidence type="ECO:0000256" key="4">
    <source>
        <dbReference type="ARBA" id="ARBA00049026"/>
    </source>
</evidence>
<dbReference type="KEGG" id="thm:CL1_0437"/>
<dbReference type="CDD" id="cd00613">
    <property type="entry name" value="GDC-P"/>
    <property type="match status" value="1"/>
</dbReference>
<dbReference type="Gene3D" id="3.40.640.10">
    <property type="entry name" value="Type I PLP-dependent aspartate aminotransferase-like (Major domain)"/>
    <property type="match status" value="1"/>
</dbReference>
<dbReference type="Pfam" id="PF02347">
    <property type="entry name" value="GDC-P"/>
    <property type="match status" value="1"/>
</dbReference>
<evidence type="ECO:0000256" key="1">
    <source>
        <dbReference type="ARBA" id="ARBA00001933"/>
    </source>
</evidence>
<dbReference type="FunFam" id="3.90.1150.10:FF:000014">
    <property type="entry name" value="Probable glycine dehydrogenase (decarboxylating) subunit 2"/>
    <property type="match status" value="1"/>
</dbReference>
<dbReference type="PANTHER" id="PTHR11773:SF1">
    <property type="entry name" value="GLYCINE DEHYDROGENASE (DECARBOXYLATING), MITOCHONDRIAL"/>
    <property type="match status" value="1"/>
</dbReference>
<protein>
    <recommendedName>
        <fullName evidence="5">Probable glycine dehydrogenase (decarboxylating) subunit 2</fullName>
        <ecNumber evidence="5">1.4.4.2</ecNumber>
    </recommendedName>
    <alternativeName>
        <fullName evidence="5">Glycine cleavage system P-protein subunit 2</fullName>
    </alternativeName>
    <alternativeName>
        <fullName evidence="5">Glycine decarboxylase subunit 2</fullName>
    </alternativeName>
    <alternativeName>
        <fullName evidence="5">Glycine dehydrogenase (aminomethyl-transferring) subunit 2</fullName>
    </alternativeName>
</protein>
<keyword evidence="2 5" id="KW-0663">Pyridoxal phosphate</keyword>
<comment type="similarity">
    <text evidence="5">Belongs to the GcvP family. C-terminal subunit subfamily.</text>
</comment>
<dbReference type="STRING" id="163003.CL1_0437"/>
<dbReference type="InterPro" id="IPR015422">
    <property type="entry name" value="PyrdxlP-dep_Trfase_small"/>
</dbReference>
<dbReference type="NCBIfam" id="NF003346">
    <property type="entry name" value="PRK04366.1"/>
    <property type="match status" value="1"/>
</dbReference>
<reference evidence="8 9" key="1">
    <citation type="journal article" date="2012" name="J. Bacteriol.">
        <title>Complete Genome Sequence of the Hyperthermophilic Archaeon Thermococcus sp. Strain CL1, Isolated from a Paralvinella sp. Polychaete Worm Collected from a Hydrothermal Vent.</title>
        <authorList>
            <person name="Jung J.H."/>
            <person name="Holden J.F."/>
            <person name="Seo D.H."/>
            <person name="Park K.H."/>
            <person name="Shin H."/>
            <person name="Ryu S."/>
            <person name="Lee J.H."/>
            <person name="Park C.S."/>
        </authorList>
    </citation>
    <scope>NUCLEOTIDE SEQUENCE [LARGE SCALE GENOMIC DNA]</scope>
    <source>
        <strain evidence="9">DSM 27260 / KACC 17922 / CL1</strain>
    </source>
</reference>
<sequence>MFRQAKWDEPLIFELSRKGRVGYTLPRPIEDVSVEIPEKLRRKSPLNLPELSEPEIVKHYTRLSEMNYGVDSGIYPLGSCTMKYNPKINEEIASHPGVAYIHPYQDERTVQGALKIMWELEQWLKEITGMDRFTLQPAAGANGEFTGVSIIRAYHLDNGEPQRDEMLVADSAHGTNPASAAMAGFKVIEIPSTEEGTMDLEALESAVSERTAGLMLTNPNTLGIFEDEILEIARIVHRAGGLLYYDGANLNAVLGKIRPGDMGFDIVHLNLHKTFSTPHGGGGPGSGPVGVKDFLKDYLPVPLVGYDEERGYYLDYDVPKSIGKVKELYGNFAVMVRALVYLKVMGRESLKNASEVAVLNANYITRKLKGTRGYSLPGKELRKHEVVFSAEPMKKETGVTAMDVAKRLLDFGMHAPTVYFPLIVHEALMIEPTETVSREELDAYVEALRRISEEAYSNPEIVKSAPHNTAVKRVDDVLAAKKPVLSWKMYRELRERGEVEY</sequence>
<evidence type="ECO:0000256" key="5">
    <source>
        <dbReference type="HAMAP-Rule" id="MF_00713"/>
    </source>
</evidence>
<organism evidence="8 9">
    <name type="scientific">Thermococcus cleftensis (strain DSM 27260 / KACC 17922 / CL1)</name>
    <dbReference type="NCBI Taxonomy" id="163003"/>
    <lineage>
        <taxon>Archaea</taxon>
        <taxon>Methanobacteriati</taxon>
        <taxon>Methanobacteriota</taxon>
        <taxon>Thermococci</taxon>
        <taxon>Thermococcales</taxon>
        <taxon>Thermococcaceae</taxon>
        <taxon>Thermococcus</taxon>
    </lineage>
</organism>
<evidence type="ECO:0000313" key="9">
    <source>
        <dbReference type="Proteomes" id="UP000006064"/>
    </source>
</evidence>
<dbReference type="GO" id="GO:0005829">
    <property type="term" value="C:cytosol"/>
    <property type="evidence" value="ECO:0007669"/>
    <property type="project" value="TreeGrafter"/>
</dbReference>
<dbReference type="PANTHER" id="PTHR11773">
    <property type="entry name" value="GLYCINE DEHYDROGENASE, DECARBOXYLATING"/>
    <property type="match status" value="1"/>
</dbReference>
<dbReference type="EMBL" id="CP003651">
    <property type="protein sequence ID" value="AFL94646.1"/>
    <property type="molecule type" value="Genomic_DNA"/>
</dbReference>
<dbReference type="HOGENOM" id="CLU_004620_5_0_2"/>
<name>I3ZSG2_THECF</name>
<dbReference type="GO" id="GO:0019464">
    <property type="term" value="P:glycine decarboxylation via glycine cleavage system"/>
    <property type="evidence" value="ECO:0007669"/>
    <property type="project" value="UniProtKB-UniRule"/>
</dbReference>
<dbReference type="GeneID" id="13038116"/>
<evidence type="ECO:0000256" key="2">
    <source>
        <dbReference type="ARBA" id="ARBA00022898"/>
    </source>
</evidence>
<dbReference type="InterPro" id="IPR049316">
    <property type="entry name" value="GDC-P_C"/>
</dbReference>
<evidence type="ECO:0000313" key="8">
    <source>
        <dbReference type="EMBL" id="AFL94646.1"/>
    </source>
</evidence>
<dbReference type="GO" id="GO:0004375">
    <property type="term" value="F:glycine dehydrogenase (decarboxylating) activity"/>
    <property type="evidence" value="ECO:0007669"/>
    <property type="project" value="UniProtKB-EC"/>
</dbReference>
<dbReference type="EC" id="1.4.4.2" evidence="5"/>
<comment type="catalytic activity">
    <reaction evidence="4 5">
        <text>N(6)-[(R)-lipoyl]-L-lysyl-[glycine-cleavage complex H protein] + glycine + H(+) = N(6)-[(R)-S(8)-aminomethyldihydrolipoyl]-L-lysyl-[glycine-cleavage complex H protein] + CO2</text>
        <dbReference type="Rhea" id="RHEA:24304"/>
        <dbReference type="Rhea" id="RHEA-COMP:10494"/>
        <dbReference type="Rhea" id="RHEA-COMP:10495"/>
        <dbReference type="ChEBI" id="CHEBI:15378"/>
        <dbReference type="ChEBI" id="CHEBI:16526"/>
        <dbReference type="ChEBI" id="CHEBI:57305"/>
        <dbReference type="ChEBI" id="CHEBI:83099"/>
        <dbReference type="ChEBI" id="CHEBI:83143"/>
        <dbReference type="EC" id="1.4.4.2"/>
    </reaction>
</comment>
<dbReference type="RefSeq" id="WP_014788287.1">
    <property type="nucleotide sequence ID" value="NC_018015.1"/>
</dbReference>
<dbReference type="InterPro" id="IPR023012">
    <property type="entry name" value="GcvPB"/>
</dbReference>
<dbReference type="InterPro" id="IPR015424">
    <property type="entry name" value="PyrdxlP-dep_Trfase"/>
</dbReference>
<dbReference type="InterPro" id="IPR049315">
    <property type="entry name" value="GDC-P_N"/>
</dbReference>
<dbReference type="SUPFAM" id="SSF53383">
    <property type="entry name" value="PLP-dependent transferases"/>
    <property type="match status" value="1"/>
</dbReference>
<dbReference type="FunFam" id="3.40.640.10:FF:000034">
    <property type="entry name" value="Probable glycine dehydrogenase (decarboxylating) subunit 2"/>
    <property type="match status" value="1"/>
</dbReference>
<dbReference type="InterPro" id="IPR015421">
    <property type="entry name" value="PyrdxlP-dep_Trfase_major"/>
</dbReference>
<dbReference type="GO" id="GO:0016594">
    <property type="term" value="F:glycine binding"/>
    <property type="evidence" value="ECO:0007669"/>
    <property type="project" value="TreeGrafter"/>
</dbReference>
<keyword evidence="3 5" id="KW-0560">Oxidoreductase</keyword>
<dbReference type="Proteomes" id="UP000006064">
    <property type="component" value="Chromosome"/>
</dbReference>
<feature type="domain" description="Glycine cleavage system P-protein N-terminal" evidence="6">
    <location>
        <begin position="33"/>
        <end position="309"/>
    </location>
</feature>
<evidence type="ECO:0000256" key="3">
    <source>
        <dbReference type="ARBA" id="ARBA00023002"/>
    </source>
</evidence>
<dbReference type="OrthoDB" id="371967at2157"/>
<dbReference type="Gene3D" id="3.90.1150.10">
    <property type="entry name" value="Aspartate Aminotransferase, domain 1"/>
    <property type="match status" value="1"/>
</dbReference>
<dbReference type="GO" id="GO:0030170">
    <property type="term" value="F:pyridoxal phosphate binding"/>
    <property type="evidence" value="ECO:0007669"/>
    <property type="project" value="TreeGrafter"/>
</dbReference>
<comment type="cofactor">
    <cofactor evidence="1 5">
        <name>pyridoxal 5'-phosphate</name>
        <dbReference type="ChEBI" id="CHEBI:597326"/>
    </cofactor>
</comment>
<dbReference type="Gene3D" id="6.20.440.10">
    <property type="match status" value="1"/>
</dbReference>
<dbReference type="Pfam" id="PF21478">
    <property type="entry name" value="GcvP2_C"/>
    <property type="match status" value="1"/>
</dbReference>